<dbReference type="PROSITE" id="PS50011">
    <property type="entry name" value="PROTEIN_KINASE_DOM"/>
    <property type="match status" value="1"/>
</dbReference>
<dbReference type="InterPro" id="IPR011009">
    <property type="entry name" value="Kinase-like_dom_sf"/>
</dbReference>
<feature type="region of interest" description="Disordered" evidence="7">
    <location>
        <begin position="58"/>
        <end position="82"/>
    </location>
</feature>
<evidence type="ECO:0000256" key="1">
    <source>
        <dbReference type="ARBA" id="ARBA00022679"/>
    </source>
</evidence>
<dbReference type="PROSITE" id="PS00107">
    <property type="entry name" value="PROTEIN_KINASE_ATP"/>
    <property type="match status" value="1"/>
</dbReference>
<dbReference type="GO" id="GO:0005737">
    <property type="term" value="C:cytoplasm"/>
    <property type="evidence" value="ECO:0007669"/>
    <property type="project" value="TreeGrafter"/>
</dbReference>
<feature type="compositionally biased region" description="Polar residues" evidence="7">
    <location>
        <begin position="1"/>
        <end position="11"/>
    </location>
</feature>
<dbReference type="InterPro" id="IPR000719">
    <property type="entry name" value="Prot_kinase_dom"/>
</dbReference>
<evidence type="ECO:0000256" key="2">
    <source>
        <dbReference type="ARBA" id="ARBA00022741"/>
    </source>
</evidence>
<evidence type="ECO:0000256" key="6">
    <source>
        <dbReference type="RuleBase" id="RU000304"/>
    </source>
</evidence>
<organism evidence="9 10">
    <name type="scientific">Panicum virgatum</name>
    <name type="common">Blackwell switchgrass</name>
    <dbReference type="NCBI Taxonomy" id="38727"/>
    <lineage>
        <taxon>Eukaryota</taxon>
        <taxon>Viridiplantae</taxon>
        <taxon>Streptophyta</taxon>
        <taxon>Embryophyta</taxon>
        <taxon>Tracheophyta</taxon>
        <taxon>Spermatophyta</taxon>
        <taxon>Magnoliopsida</taxon>
        <taxon>Liliopsida</taxon>
        <taxon>Poales</taxon>
        <taxon>Poaceae</taxon>
        <taxon>PACMAD clade</taxon>
        <taxon>Panicoideae</taxon>
        <taxon>Panicodae</taxon>
        <taxon>Paniceae</taxon>
        <taxon>Panicinae</taxon>
        <taxon>Panicum</taxon>
        <taxon>Panicum sect. Hiantes</taxon>
    </lineage>
</organism>
<protein>
    <recommendedName>
        <fullName evidence="8">Protein kinase domain-containing protein</fullName>
    </recommendedName>
</protein>
<evidence type="ECO:0000259" key="8">
    <source>
        <dbReference type="PROSITE" id="PS50011"/>
    </source>
</evidence>
<gene>
    <name evidence="9" type="ORF">PVAP13_9NG841400</name>
</gene>
<evidence type="ECO:0000313" key="10">
    <source>
        <dbReference type="Proteomes" id="UP000823388"/>
    </source>
</evidence>
<evidence type="ECO:0000313" key="9">
    <source>
        <dbReference type="EMBL" id="KAG2542409.1"/>
    </source>
</evidence>
<dbReference type="PROSITE" id="PS00108">
    <property type="entry name" value="PROTEIN_KINASE_ST"/>
    <property type="match status" value="1"/>
</dbReference>
<dbReference type="Gene3D" id="1.10.510.10">
    <property type="entry name" value="Transferase(Phosphotransferase) domain 1"/>
    <property type="match status" value="1"/>
</dbReference>
<dbReference type="SMART" id="SM00220">
    <property type="entry name" value="S_TKc"/>
    <property type="match status" value="1"/>
</dbReference>
<keyword evidence="4 5" id="KW-0067">ATP-binding</keyword>
<comment type="caution">
    <text evidence="9">The sequence shown here is derived from an EMBL/GenBank/DDBJ whole genome shotgun (WGS) entry which is preliminary data.</text>
</comment>
<feature type="region of interest" description="Disordered" evidence="7">
    <location>
        <begin position="1"/>
        <end position="24"/>
    </location>
</feature>
<keyword evidence="2 5" id="KW-0547">Nucleotide-binding</keyword>
<evidence type="ECO:0000256" key="3">
    <source>
        <dbReference type="ARBA" id="ARBA00022777"/>
    </source>
</evidence>
<dbReference type="InterPro" id="IPR008271">
    <property type="entry name" value="Ser/Thr_kinase_AS"/>
</dbReference>
<dbReference type="Proteomes" id="UP000823388">
    <property type="component" value="Chromosome 9N"/>
</dbReference>
<comment type="similarity">
    <text evidence="6">Belongs to the protein kinase superfamily.</text>
</comment>
<keyword evidence="3" id="KW-0418">Kinase</keyword>
<dbReference type="FunFam" id="1.10.510.10:FF:000933">
    <property type="entry name" value="Mitogen-activated protein kinase kinase 10-2"/>
    <property type="match status" value="1"/>
</dbReference>
<dbReference type="Pfam" id="PF00069">
    <property type="entry name" value="Pkinase"/>
    <property type="match status" value="1"/>
</dbReference>
<sequence length="418" mass="44073">MTHSTARQMISTHAGEESWRCNRNNSPAGAPTALHSHPPVFHSCSIYTASLSSRACLPSSPHPSLSGAPLPAPQSSPLPSNKPMALVRQRRQLPHLTLPLDHFALRLPPQPQPAAAAPSTSASDARLSDFEKISVLGHGNGGTVYKARHRRSAQPFALKLFAAGDPSAAREAEILKLAADAPHVVRLHAVIPSAPAVAAGEAPAALALELMPGGSLAGLLRRLSRPMAEHPIAAVARQALLGLAALHALRVVHRDLKPSNLLVGAGGEVKIADFGAGKVLRRRLDPCASYVGTAAYMSPERFDPEAYSGDYDPYAADVWSLGVAILELYLGHFPLLPEGQRPDWAALMCAICFGEAPEPPAAASEEFRDFVARCLEKKAGQRASVAELLEHPFVAGRDAAGAQQALAALVAEAEQGDL</sequence>
<dbReference type="InterPro" id="IPR053235">
    <property type="entry name" value="Ser_Thr_kinase"/>
</dbReference>
<dbReference type="PANTHER" id="PTHR24361:SF844">
    <property type="entry name" value="MITOGEN ACTIVATED PROTEIN KINASE KINASE 1.2"/>
    <property type="match status" value="1"/>
</dbReference>
<evidence type="ECO:0000256" key="7">
    <source>
        <dbReference type="SAM" id="MobiDB-lite"/>
    </source>
</evidence>
<dbReference type="GO" id="GO:0004674">
    <property type="term" value="F:protein serine/threonine kinase activity"/>
    <property type="evidence" value="ECO:0007669"/>
    <property type="project" value="UniProtKB-KW"/>
</dbReference>
<keyword evidence="1" id="KW-0808">Transferase</keyword>
<dbReference type="GO" id="GO:0005524">
    <property type="term" value="F:ATP binding"/>
    <property type="evidence" value="ECO:0007669"/>
    <property type="project" value="UniProtKB-UniRule"/>
</dbReference>
<dbReference type="InterPro" id="IPR017441">
    <property type="entry name" value="Protein_kinase_ATP_BS"/>
</dbReference>
<feature type="domain" description="Protein kinase" evidence="8">
    <location>
        <begin position="130"/>
        <end position="394"/>
    </location>
</feature>
<keyword evidence="6" id="KW-0723">Serine/threonine-protein kinase</keyword>
<reference evidence="9" key="1">
    <citation type="submission" date="2020-05" db="EMBL/GenBank/DDBJ databases">
        <title>WGS assembly of Panicum virgatum.</title>
        <authorList>
            <person name="Lovell J.T."/>
            <person name="Jenkins J."/>
            <person name="Shu S."/>
            <person name="Juenger T.E."/>
            <person name="Schmutz J."/>
        </authorList>
    </citation>
    <scope>NUCLEOTIDE SEQUENCE</scope>
    <source>
        <strain evidence="9">AP13</strain>
    </source>
</reference>
<feature type="compositionally biased region" description="Low complexity" evidence="7">
    <location>
        <begin position="58"/>
        <end position="69"/>
    </location>
</feature>
<keyword evidence="10" id="KW-1185">Reference proteome</keyword>
<name>A0A8T0N2Y1_PANVG</name>
<proteinExistence type="inferred from homology"/>
<dbReference type="SUPFAM" id="SSF56112">
    <property type="entry name" value="Protein kinase-like (PK-like)"/>
    <property type="match status" value="1"/>
</dbReference>
<dbReference type="PANTHER" id="PTHR24361">
    <property type="entry name" value="MITOGEN-ACTIVATED KINASE KINASE KINASE"/>
    <property type="match status" value="1"/>
</dbReference>
<accession>A0A8T0N2Y1</accession>
<feature type="binding site" evidence="5">
    <location>
        <position position="159"/>
    </location>
    <ligand>
        <name>ATP</name>
        <dbReference type="ChEBI" id="CHEBI:30616"/>
    </ligand>
</feature>
<evidence type="ECO:0000256" key="5">
    <source>
        <dbReference type="PROSITE-ProRule" id="PRU10141"/>
    </source>
</evidence>
<dbReference type="AlphaFoldDB" id="A0A8T0N2Y1"/>
<evidence type="ECO:0000256" key="4">
    <source>
        <dbReference type="ARBA" id="ARBA00022840"/>
    </source>
</evidence>
<dbReference type="EMBL" id="CM029054">
    <property type="protein sequence ID" value="KAG2542409.1"/>
    <property type="molecule type" value="Genomic_DNA"/>
</dbReference>